<accession>A0A2I1N9D9</accession>
<comment type="similarity">
    <text evidence="1">Belongs to the transglycosylase Slt family.</text>
</comment>
<evidence type="ECO:0000256" key="1">
    <source>
        <dbReference type="ARBA" id="ARBA00007734"/>
    </source>
</evidence>
<dbReference type="PANTHER" id="PTHR37423:SF2">
    <property type="entry name" value="MEMBRANE-BOUND LYTIC MUREIN TRANSGLYCOSYLASE C"/>
    <property type="match status" value="1"/>
</dbReference>
<dbReference type="Proteomes" id="UP000234639">
    <property type="component" value="Unassembled WGS sequence"/>
</dbReference>
<name>A0A2I1N9D9_9BACT</name>
<dbReference type="PANTHER" id="PTHR37423">
    <property type="entry name" value="SOLUBLE LYTIC MUREIN TRANSGLYCOSYLASE-RELATED"/>
    <property type="match status" value="1"/>
</dbReference>
<evidence type="ECO:0000256" key="2">
    <source>
        <dbReference type="SAM" id="SignalP"/>
    </source>
</evidence>
<dbReference type="InterPro" id="IPR023346">
    <property type="entry name" value="Lysozyme-like_dom_sf"/>
</dbReference>
<organism evidence="4 5">
    <name type="scientific">Campylobacter ureolyticus</name>
    <dbReference type="NCBI Taxonomy" id="827"/>
    <lineage>
        <taxon>Bacteria</taxon>
        <taxon>Pseudomonadati</taxon>
        <taxon>Campylobacterota</taxon>
        <taxon>Epsilonproteobacteria</taxon>
        <taxon>Campylobacterales</taxon>
        <taxon>Campylobacteraceae</taxon>
        <taxon>Campylobacter</taxon>
    </lineage>
</organism>
<proteinExistence type="inferred from homology"/>
<dbReference type="EMBL" id="PKHU01000005">
    <property type="protein sequence ID" value="PKZ29004.1"/>
    <property type="molecule type" value="Genomic_DNA"/>
</dbReference>
<dbReference type="RefSeq" id="WP_101637404.1">
    <property type="nucleotide sequence ID" value="NZ_PKHU01000005.1"/>
</dbReference>
<feature type="signal peptide" evidence="2">
    <location>
        <begin position="1"/>
        <end position="20"/>
    </location>
</feature>
<evidence type="ECO:0000259" key="3">
    <source>
        <dbReference type="Pfam" id="PF01464"/>
    </source>
</evidence>
<dbReference type="InterPro" id="IPR008258">
    <property type="entry name" value="Transglycosylase_SLT_dom_1"/>
</dbReference>
<feature type="domain" description="Transglycosylase SLT" evidence="3">
    <location>
        <begin position="384"/>
        <end position="478"/>
    </location>
</feature>
<dbReference type="AlphaFoldDB" id="A0A2I1N9D9"/>
<gene>
    <name evidence="4" type="ORF">CYJ41_06120</name>
</gene>
<keyword evidence="2" id="KW-0732">Signal</keyword>
<comment type="caution">
    <text evidence="4">The sequence shown here is derived from an EMBL/GenBank/DDBJ whole genome shotgun (WGS) entry which is preliminary data.</text>
</comment>
<feature type="chain" id="PRO_5014179457" description="Transglycosylase SLT domain-containing protein" evidence="2">
    <location>
        <begin position="21"/>
        <end position="548"/>
    </location>
</feature>
<sequence>MPIRFKYIFLLFLSFAFLNANVKSYDEIKNEPKSLAKDYYIYRYITEANYKKDEVKALSKQIYRNKGKLNKEIYKIIPKPKPYDECRNFWVKNISDANLTCKLKRSTPAFLKKLNKQTLKSLEKDFANFPDKLRLLKGMSSENPAVYFAKNLDTKNFFSYYNSLSQNQKNSDFNIVLSKEFANELGKEKAFNSFIADVIINKRYANLRKSFLDVNASKFNSLGAFYLGINAVLYDDLNKAYEFFKVANSTFKSGIDKDKANLWAYLVSSNEVDLLNTAKSDNINIYSLYAKELAGFNKTLNLVIPNPTKNEAPKGYDPTDPFSWVKLKNKISKMDKASLKNEADKFDTKQTLGEYIYISNILSGYKDNFYPLPFLDYLNGQNLHRKAMILALARQESRFVQSAISISYALGMMQFMPFVANDWAKKSGLKDFDQDDMFNPKTAYNMANVHLDWLEKLVYSPVFIAYAYNGGIGFTKKMLTRGDLFNAGKFEPFLSMELVYYEESREYAKRVLSNYFIYSQILEPKKNISIIELLGDLLVPAKSDSFRK</sequence>
<evidence type="ECO:0000313" key="5">
    <source>
        <dbReference type="Proteomes" id="UP000234639"/>
    </source>
</evidence>
<reference evidence="4 5" key="1">
    <citation type="submission" date="2017-12" db="EMBL/GenBank/DDBJ databases">
        <title>Phylogenetic diversity of female urinary microbiome.</title>
        <authorList>
            <person name="Thomas-White K."/>
            <person name="Wolfe A.J."/>
        </authorList>
    </citation>
    <scope>NUCLEOTIDE SEQUENCE [LARGE SCALE GENOMIC DNA]</scope>
    <source>
        <strain evidence="4 5">UMB0112</strain>
    </source>
</reference>
<dbReference type="Gene3D" id="1.10.530.10">
    <property type="match status" value="1"/>
</dbReference>
<dbReference type="CDD" id="cd13401">
    <property type="entry name" value="Slt70-like"/>
    <property type="match status" value="1"/>
</dbReference>
<dbReference type="Pfam" id="PF01464">
    <property type="entry name" value="SLT"/>
    <property type="match status" value="1"/>
</dbReference>
<protein>
    <recommendedName>
        <fullName evidence="3">Transglycosylase SLT domain-containing protein</fullName>
    </recommendedName>
</protein>
<evidence type="ECO:0000313" key="4">
    <source>
        <dbReference type="EMBL" id="PKZ29004.1"/>
    </source>
</evidence>
<dbReference type="SUPFAM" id="SSF53955">
    <property type="entry name" value="Lysozyme-like"/>
    <property type="match status" value="1"/>
</dbReference>